<feature type="compositionally biased region" description="Polar residues" evidence="3">
    <location>
        <begin position="74"/>
        <end position="89"/>
    </location>
</feature>
<sequence>MKSLQGFLALPNKDDPDFNINHQNSLSKAHFRLQRKPKLKTGGESRVRSPSPSKARIKDIHVSRYSLDPKALHHQQNNSPQAIINSRSSSRSKDQFPSKNIPIENMLQSRTSSSTPDPLNIIPNFSVRSESVKPKKILKSAISRSAQMILPYNLMDKEVPQIPKEFLSSTYNQTIDDNNKKIQQIQHDNSASTSDFISANDYVIINNSSALPSAHNNIDSQSKEQPSSYYTSNSSIEDTSNNYPSDPPKNSSLSIDKTTSDNSIEHDLYDDNAKTIVSTPTSIGTNTTPRNQTFSPSTLSNKISVRKPKISKSITINPTSLLSRKSAHSLNEIYSKRSSFNQTHNSSSQSAHLPNIPDKKSIYYSDKQLEGGEDSLSPSAIIKRNSAIIQAELQLNPIYNGNTSNATNSVSNTRSNSSSPDPSPLKSPLSKINSTRLNKLNYAPSKATIHQVRDAVIINMPSKNENSNSVIETPPVKPRKSRSYTADAYDSNKKKSSTETLVTYKSPSDFSEKSRNKNIDIDNDSTAESYSSPTISKFTTAIPNTNPLNTTLFLQYGERIRKSNHVGQPSIFSLITLFLDTFIEDQTVFSEISTTDLNTHESTPLFLIKDHLTGIFFELVNLDEVRERSLIKWNVNPINSPVIDAKILDPKSNKNIDSPTENIQSDIAAANETYADISKKLSGLPNLIETIVNKSISNLSELIKDQLTLNYNDSAALNSAKQNTENDDFDKEKLIDSINSLTDENLKLKEIVTSLKDKTSNIDNDLKIAKSEKLLIAQKNTDLNDQLKQKNVKISFLESKIKELETPLPTSTTEKSNARKRLELEKSQLKSRYEDLGIKMEDLEILVNELRKDVVIRKSTPTQKLISKAETGLDCVLTEAESLKGFFNEIMPKWKGVWSDELKEIVSEQHFSNQIDSELNDLTNDAKSLLDILSKLNAVVELKQEGSSASSPRSSNMKRISDSVKVVNISKLNNDSSENLVDPSDNSSETLDFKKQLFNEISLLEINSDVRVEAIEISEKVRRFELDSRSTNEFQSELANFVMQKKLRPTGGIDELELKLQARMANNLINSLSN</sequence>
<feature type="region of interest" description="Disordered" evidence="3">
    <location>
        <begin position="338"/>
        <end position="358"/>
    </location>
</feature>
<evidence type="ECO:0000259" key="4">
    <source>
        <dbReference type="SMART" id="SM00806"/>
    </source>
</evidence>
<dbReference type="Proteomes" id="UP000187283">
    <property type="component" value="Unassembled WGS sequence"/>
</dbReference>
<feature type="region of interest" description="Disordered" evidence="3">
    <location>
        <begin position="1"/>
        <end position="57"/>
    </location>
</feature>
<dbReference type="OrthoDB" id="783096at2759"/>
<dbReference type="Pfam" id="PF03915">
    <property type="entry name" value="AIP3"/>
    <property type="match status" value="1"/>
</dbReference>
<feature type="region of interest" description="Disordered" evidence="3">
    <location>
        <begin position="279"/>
        <end position="301"/>
    </location>
</feature>
<organism evidence="5 6">
    <name type="scientific">Smittium culicis</name>
    <dbReference type="NCBI Taxonomy" id="133412"/>
    <lineage>
        <taxon>Eukaryota</taxon>
        <taxon>Fungi</taxon>
        <taxon>Fungi incertae sedis</taxon>
        <taxon>Zoopagomycota</taxon>
        <taxon>Kickxellomycotina</taxon>
        <taxon>Harpellomycetes</taxon>
        <taxon>Harpellales</taxon>
        <taxon>Legeriomycetaceae</taxon>
        <taxon>Smittium</taxon>
    </lineage>
</organism>
<dbReference type="SMART" id="SM00806">
    <property type="entry name" value="AIP3"/>
    <property type="match status" value="1"/>
</dbReference>
<dbReference type="InterPro" id="IPR005613">
    <property type="entry name" value="AIP3_C"/>
</dbReference>
<feature type="region of interest" description="Disordered" evidence="3">
    <location>
        <begin position="400"/>
        <end position="431"/>
    </location>
</feature>
<evidence type="ECO:0000256" key="2">
    <source>
        <dbReference type="SAM" id="Coils"/>
    </source>
</evidence>
<comment type="caution">
    <text evidence="5">The sequence shown here is derived from an EMBL/GenBank/DDBJ whole genome shotgun (WGS) entry which is preliminary data.</text>
</comment>
<dbReference type="GO" id="GO:0030010">
    <property type="term" value="P:establishment of cell polarity"/>
    <property type="evidence" value="ECO:0007669"/>
    <property type="project" value="TreeGrafter"/>
</dbReference>
<dbReference type="STRING" id="133412.A0A1R1XY98"/>
<dbReference type="GO" id="GO:0051286">
    <property type="term" value="C:cell tip"/>
    <property type="evidence" value="ECO:0007669"/>
    <property type="project" value="TreeGrafter"/>
</dbReference>
<dbReference type="Gene3D" id="1.20.58.1540">
    <property type="entry name" value="Actin interacting protein 3, C-terminal domain"/>
    <property type="match status" value="1"/>
</dbReference>
<keyword evidence="1 2" id="KW-0175">Coiled coil</keyword>
<dbReference type="InterPro" id="IPR051825">
    <property type="entry name" value="SRCIN1"/>
</dbReference>
<feature type="compositionally biased region" description="Basic and acidic residues" evidence="3">
    <location>
        <begin position="510"/>
        <end position="520"/>
    </location>
</feature>
<dbReference type="InterPro" id="IPR022782">
    <property type="entry name" value="AIP3-like_C"/>
</dbReference>
<dbReference type="GO" id="GO:0005737">
    <property type="term" value="C:cytoplasm"/>
    <property type="evidence" value="ECO:0007669"/>
    <property type="project" value="TreeGrafter"/>
</dbReference>
<dbReference type="EMBL" id="LSSN01001448">
    <property type="protein sequence ID" value="OMJ19585.1"/>
    <property type="molecule type" value="Genomic_DNA"/>
</dbReference>
<reference evidence="5 6" key="1">
    <citation type="submission" date="2017-01" db="EMBL/GenBank/DDBJ databases">
        <authorList>
            <person name="Mah S.A."/>
            <person name="Swanson W.J."/>
            <person name="Moy G.W."/>
            <person name="Vacquier V.D."/>
        </authorList>
    </citation>
    <scope>NUCLEOTIDE SEQUENCE [LARGE SCALE GENOMIC DNA]</scope>
    <source>
        <strain evidence="5 6">GSMNP</strain>
    </source>
</reference>
<gene>
    <name evidence="5" type="ORF">AYI70_g4628</name>
</gene>
<feature type="compositionally biased region" description="Basic residues" evidence="3">
    <location>
        <begin position="29"/>
        <end position="39"/>
    </location>
</feature>
<feature type="compositionally biased region" description="Polar residues" evidence="3">
    <location>
        <begin position="338"/>
        <end position="352"/>
    </location>
</feature>
<evidence type="ECO:0000256" key="1">
    <source>
        <dbReference type="ARBA" id="ARBA00023054"/>
    </source>
</evidence>
<evidence type="ECO:0000313" key="6">
    <source>
        <dbReference type="Proteomes" id="UP000187283"/>
    </source>
</evidence>
<feature type="coiled-coil region" evidence="2">
    <location>
        <begin position="731"/>
        <end position="853"/>
    </location>
</feature>
<feature type="region of interest" description="Disordered" evidence="3">
    <location>
        <begin position="69"/>
        <end position="119"/>
    </location>
</feature>
<dbReference type="GO" id="GO:0005519">
    <property type="term" value="F:cytoskeletal regulatory protein binding"/>
    <property type="evidence" value="ECO:0007669"/>
    <property type="project" value="InterPro"/>
</dbReference>
<feature type="region of interest" description="Disordered" evidence="3">
    <location>
        <begin position="215"/>
        <end position="267"/>
    </location>
</feature>
<protein>
    <submittedName>
        <fullName evidence="5">Bud site selection protein 6</fullName>
    </submittedName>
</protein>
<feature type="compositionally biased region" description="Polar residues" evidence="3">
    <location>
        <begin position="498"/>
        <end position="509"/>
    </location>
</feature>
<dbReference type="AlphaFoldDB" id="A0A1R1XY98"/>
<accession>A0A1R1XY98</accession>
<feature type="domain" description="Actin interacting protein 3 C-terminal" evidence="4">
    <location>
        <begin position="553"/>
        <end position="1065"/>
    </location>
</feature>
<dbReference type="PANTHER" id="PTHR22741:SF10">
    <property type="entry name" value="COILED-COIL DOMAIN-CONTAINING PROTEIN CG32809"/>
    <property type="match status" value="1"/>
</dbReference>
<feature type="compositionally biased region" description="Polar residues" evidence="3">
    <location>
        <begin position="215"/>
        <end position="262"/>
    </location>
</feature>
<proteinExistence type="predicted"/>
<feature type="compositionally biased region" description="Polar residues" evidence="3">
    <location>
        <begin position="106"/>
        <end position="117"/>
    </location>
</feature>
<evidence type="ECO:0000313" key="5">
    <source>
        <dbReference type="EMBL" id="OMJ19585.1"/>
    </source>
</evidence>
<dbReference type="PANTHER" id="PTHR22741">
    <property type="entry name" value="P140CAP/SNIP-RELATED"/>
    <property type="match status" value="1"/>
</dbReference>
<keyword evidence="6" id="KW-1185">Reference proteome</keyword>
<feature type="region of interest" description="Disordered" evidence="3">
    <location>
        <begin position="464"/>
        <end position="526"/>
    </location>
</feature>
<evidence type="ECO:0000256" key="3">
    <source>
        <dbReference type="SAM" id="MobiDB-lite"/>
    </source>
</evidence>
<name>A0A1R1XY98_9FUNG</name>